<keyword evidence="1" id="KW-0812">Transmembrane</keyword>
<dbReference type="Proteomes" id="UP000198251">
    <property type="component" value="Chromosome I"/>
</dbReference>
<feature type="transmembrane region" description="Helical" evidence="1">
    <location>
        <begin position="47"/>
        <end position="71"/>
    </location>
</feature>
<feature type="transmembrane region" description="Helical" evidence="1">
    <location>
        <begin position="83"/>
        <end position="102"/>
    </location>
</feature>
<keyword evidence="1" id="KW-0472">Membrane</keyword>
<proteinExistence type="predicted"/>
<evidence type="ECO:0000256" key="1">
    <source>
        <dbReference type="SAM" id="Phobius"/>
    </source>
</evidence>
<evidence type="ECO:0008006" key="4">
    <source>
        <dbReference type="Google" id="ProtNLM"/>
    </source>
</evidence>
<dbReference type="AlphaFoldDB" id="A0A1C5G737"/>
<feature type="transmembrane region" description="Helical" evidence="1">
    <location>
        <begin position="6"/>
        <end position="26"/>
    </location>
</feature>
<dbReference type="EMBL" id="LT607733">
    <property type="protein sequence ID" value="SCG15508.1"/>
    <property type="molecule type" value="Genomic_DNA"/>
</dbReference>
<accession>A0A1C5G737</accession>
<organism evidence="2 3">
    <name type="scientific">Micromonospora echinofusca</name>
    <dbReference type="NCBI Taxonomy" id="47858"/>
    <lineage>
        <taxon>Bacteria</taxon>
        <taxon>Bacillati</taxon>
        <taxon>Actinomycetota</taxon>
        <taxon>Actinomycetes</taxon>
        <taxon>Micromonosporales</taxon>
        <taxon>Micromonosporaceae</taxon>
        <taxon>Micromonospora</taxon>
    </lineage>
</organism>
<dbReference type="GeneID" id="95801585"/>
<protein>
    <recommendedName>
        <fullName evidence="4">DUF1360 domain-containing protein</fullName>
    </recommendedName>
</protein>
<sequence>MLIPVMGLIEVVVMLFVVARVTRLVTADEITRRLRATIVNWLPEGSAFAYLLFCRWCLSVWVALPVAASWWVLSFMPRWSGHWWIDVPTVGLALSYATGLLVRAEPEE</sequence>
<evidence type="ECO:0000313" key="3">
    <source>
        <dbReference type="Proteomes" id="UP000198251"/>
    </source>
</evidence>
<gene>
    <name evidence="2" type="ORF">GA0070610_1742</name>
</gene>
<dbReference type="RefSeq" id="WP_088999526.1">
    <property type="nucleotide sequence ID" value="NZ_LT607733.1"/>
</dbReference>
<reference evidence="2 3" key="1">
    <citation type="submission" date="2016-06" db="EMBL/GenBank/DDBJ databases">
        <authorList>
            <person name="Kjaerup R.B."/>
            <person name="Dalgaard T.S."/>
            <person name="Juul-Madsen H.R."/>
        </authorList>
    </citation>
    <scope>NUCLEOTIDE SEQUENCE [LARGE SCALE GENOMIC DNA]</scope>
    <source>
        <strain evidence="2 3">DSM 43913</strain>
    </source>
</reference>
<evidence type="ECO:0000313" key="2">
    <source>
        <dbReference type="EMBL" id="SCG15508.1"/>
    </source>
</evidence>
<keyword evidence="3" id="KW-1185">Reference proteome</keyword>
<keyword evidence="1" id="KW-1133">Transmembrane helix</keyword>
<name>A0A1C5G737_MICEH</name>